<dbReference type="OrthoDB" id="1740179at2759"/>
<dbReference type="AlphaFoldDB" id="A0A2G5C3Z3"/>
<organism evidence="1 3">
    <name type="scientific">Aquilegia coerulea</name>
    <name type="common">Rocky mountain columbine</name>
    <dbReference type="NCBI Taxonomy" id="218851"/>
    <lineage>
        <taxon>Eukaryota</taxon>
        <taxon>Viridiplantae</taxon>
        <taxon>Streptophyta</taxon>
        <taxon>Embryophyta</taxon>
        <taxon>Tracheophyta</taxon>
        <taxon>Spermatophyta</taxon>
        <taxon>Magnoliopsida</taxon>
        <taxon>Ranunculales</taxon>
        <taxon>Ranunculaceae</taxon>
        <taxon>Thalictroideae</taxon>
        <taxon>Aquilegia</taxon>
    </lineage>
</organism>
<accession>A0A2G5C3Z3</accession>
<keyword evidence="3" id="KW-1185">Reference proteome</keyword>
<evidence type="ECO:0000313" key="3">
    <source>
        <dbReference type="Proteomes" id="UP000230069"/>
    </source>
</evidence>
<name>A0A2G5C3Z3_AQUCA</name>
<dbReference type="EMBL" id="KZ305076">
    <property type="protein sequence ID" value="PIA29555.1"/>
    <property type="molecule type" value="Genomic_DNA"/>
</dbReference>
<protein>
    <submittedName>
        <fullName evidence="1">Uncharacterized protein</fullName>
    </submittedName>
</protein>
<dbReference type="Proteomes" id="UP000230069">
    <property type="component" value="Unassembled WGS sequence"/>
</dbReference>
<reference evidence="1 3" key="1">
    <citation type="submission" date="2017-09" db="EMBL/GenBank/DDBJ databases">
        <title>WGS assembly of Aquilegia coerulea Goldsmith.</title>
        <authorList>
            <person name="Hodges S."/>
            <person name="Kramer E."/>
            <person name="Nordborg M."/>
            <person name="Tomkins J."/>
            <person name="Borevitz J."/>
            <person name="Derieg N."/>
            <person name="Yan J."/>
            <person name="Mihaltcheva S."/>
            <person name="Hayes R.D."/>
            <person name="Rokhsar D."/>
        </authorList>
    </citation>
    <scope>NUCLEOTIDE SEQUENCE [LARGE SCALE GENOMIC DNA]</scope>
    <source>
        <strain evidence="3">cv. Goldsmith</strain>
    </source>
</reference>
<sequence>MNPIVGKPYKCKHVLFGRTYCHLGGIGRLEQCLDLVNQHHTQGRTCELIVNDRNPDDASADAKYGLVFARPTEIEGHLEGCDSLRLSSE</sequence>
<proteinExistence type="predicted"/>
<evidence type="ECO:0000313" key="2">
    <source>
        <dbReference type="EMBL" id="PIA29555.1"/>
    </source>
</evidence>
<evidence type="ECO:0000313" key="1">
    <source>
        <dbReference type="EMBL" id="PIA26002.1"/>
    </source>
</evidence>
<gene>
    <name evidence="2" type="ORF">AQUCO_05900058v1</name>
    <name evidence="1" type="ORF">AQUCO_10100002v1</name>
</gene>
<dbReference type="EMBL" id="KZ305117">
    <property type="protein sequence ID" value="PIA26002.1"/>
    <property type="molecule type" value="Genomic_DNA"/>
</dbReference>